<evidence type="ECO:0000256" key="4">
    <source>
        <dbReference type="RuleBase" id="RU004020"/>
    </source>
</evidence>
<evidence type="ECO:0000256" key="2">
    <source>
        <dbReference type="ARBA" id="ARBA00023125"/>
    </source>
</evidence>
<dbReference type="Proteomes" id="UP001230188">
    <property type="component" value="Unassembled WGS sequence"/>
</dbReference>
<dbReference type="InterPro" id="IPR036390">
    <property type="entry name" value="WH_DNA-bd_sf"/>
</dbReference>
<dbReference type="PANTHER" id="PTHR10015">
    <property type="entry name" value="HEAT SHOCK TRANSCRIPTION FACTOR"/>
    <property type="match status" value="1"/>
</dbReference>
<evidence type="ECO:0000256" key="3">
    <source>
        <dbReference type="ARBA" id="ARBA00023242"/>
    </source>
</evidence>
<evidence type="ECO:0000313" key="7">
    <source>
        <dbReference type="EMBL" id="KAJ8601935.1"/>
    </source>
</evidence>
<dbReference type="EMBL" id="JAQMWT010000393">
    <property type="protein sequence ID" value="KAJ8601935.1"/>
    <property type="molecule type" value="Genomic_DNA"/>
</dbReference>
<keyword evidence="8" id="KW-1185">Reference proteome</keyword>
<feature type="compositionally biased region" description="Low complexity" evidence="5">
    <location>
        <begin position="474"/>
        <end position="491"/>
    </location>
</feature>
<dbReference type="GO" id="GO:0003700">
    <property type="term" value="F:DNA-binding transcription factor activity"/>
    <property type="evidence" value="ECO:0007669"/>
    <property type="project" value="InterPro"/>
</dbReference>
<proteinExistence type="inferred from homology"/>
<dbReference type="InterPro" id="IPR000232">
    <property type="entry name" value="HSF_DNA-bd"/>
</dbReference>
<dbReference type="Gene3D" id="1.10.10.10">
    <property type="entry name" value="Winged helix-like DNA-binding domain superfamily/Winged helix DNA-binding domain"/>
    <property type="match status" value="1"/>
</dbReference>
<comment type="similarity">
    <text evidence="4">Belongs to the HSF family.</text>
</comment>
<name>A0AAD7XN39_9STRA</name>
<protein>
    <recommendedName>
        <fullName evidence="6">HSF-type DNA-binding domain-containing protein</fullName>
    </recommendedName>
</protein>
<dbReference type="SUPFAM" id="SSF46785">
    <property type="entry name" value="Winged helix' DNA-binding domain"/>
    <property type="match status" value="1"/>
</dbReference>
<keyword evidence="3" id="KW-0539">Nucleus</keyword>
<dbReference type="InterPro" id="IPR036388">
    <property type="entry name" value="WH-like_DNA-bd_sf"/>
</dbReference>
<comment type="caution">
    <text evidence="7">The sequence shown here is derived from an EMBL/GenBank/DDBJ whole genome shotgun (WGS) entry which is preliminary data.</text>
</comment>
<evidence type="ECO:0000256" key="1">
    <source>
        <dbReference type="ARBA" id="ARBA00004123"/>
    </source>
</evidence>
<organism evidence="7 8">
    <name type="scientific">Chrysophaeum taylorii</name>
    <dbReference type="NCBI Taxonomy" id="2483200"/>
    <lineage>
        <taxon>Eukaryota</taxon>
        <taxon>Sar</taxon>
        <taxon>Stramenopiles</taxon>
        <taxon>Ochrophyta</taxon>
        <taxon>Pelagophyceae</taxon>
        <taxon>Pelagomonadales</taxon>
        <taxon>Pelagomonadaceae</taxon>
        <taxon>Chrysophaeum</taxon>
    </lineage>
</organism>
<comment type="subcellular location">
    <subcellularLocation>
        <location evidence="1">Nucleus</location>
    </subcellularLocation>
</comment>
<keyword evidence="2" id="KW-0238">DNA-binding</keyword>
<feature type="non-terminal residue" evidence="7">
    <location>
        <position position="1"/>
    </location>
</feature>
<reference evidence="7" key="1">
    <citation type="submission" date="2023-01" db="EMBL/GenBank/DDBJ databases">
        <title>Metagenome sequencing of chrysophaentin producing Chrysophaeum taylorii.</title>
        <authorList>
            <person name="Davison J."/>
            <person name="Bewley C."/>
        </authorList>
    </citation>
    <scope>NUCLEOTIDE SEQUENCE</scope>
    <source>
        <strain evidence="7">NIES-1699</strain>
    </source>
</reference>
<dbReference type="GO" id="GO:0005634">
    <property type="term" value="C:nucleus"/>
    <property type="evidence" value="ECO:0007669"/>
    <property type="project" value="UniProtKB-SubCell"/>
</dbReference>
<feature type="region of interest" description="Disordered" evidence="5">
    <location>
        <begin position="268"/>
        <end position="293"/>
    </location>
</feature>
<dbReference type="AlphaFoldDB" id="A0AAD7XN39"/>
<dbReference type="PANTHER" id="PTHR10015:SF206">
    <property type="entry name" value="HSF-TYPE DNA-BINDING DOMAIN-CONTAINING PROTEIN"/>
    <property type="match status" value="1"/>
</dbReference>
<gene>
    <name evidence="7" type="ORF">CTAYLR_004450</name>
</gene>
<dbReference type="GO" id="GO:0043565">
    <property type="term" value="F:sequence-specific DNA binding"/>
    <property type="evidence" value="ECO:0007669"/>
    <property type="project" value="InterPro"/>
</dbReference>
<accession>A0AAD7XN39</accession>
<dbReference type="Gene3D" id="1.20.1020.10">
    <property type="entry name" value="TAZ domain"/>
    <property type="match status" value="1"/>
</dbReference>
<sequence>KTDLVLPCHKAVLDGASAESALTTPRRPPRDVRLVPDLVTAATHGEVAETVGEKPRRAKHALERLQLLRHAASSSHKAGPGSQAYGTVKRVCAHAKDDRFPKSSRGIQRFEFSRSVLAQYHHCRDERCAVCMPVRLAIARSDEISPLGACAEAAYLPPRHPCVSPPALPQHWGPPPPPPLDDVLNLYDMSATPAPIAGLTYAMPRGLPPRGSLYRWPQWYAPRQASEVALGGATPGGPQAPNHREVLPPALVLSPSVAAPEPIKAAVARENSARDDDDDDAPPKDPPKSPVNDDDALCAAALISLAPNHQTFSKSEDLNFEAQDTAAEDSLCQFPFLVKLRQIVADPKNRSIIAWNEKPRELEILDKVRLETEIMPRYFTTHGPRARFASFSRQLNNYGFENTLRGRKGRPVYKNVDASIATIDDFRRVRKVCGKKARRAVAMTSLNPPPSKTTAKTDGLESTEIAGLVLALSATPSRSTSDSPTSIITETSDVDSNDATTTTRSLPMDGTSLLEAPRDAKRPRLEHHH</sequence>
<evidence type="ECO:0000313" key="8">
    <source>
        <dbReference type="Proteomes" id="UP001230188"/>
    </source>
</evidence>
<dbReference type="InterPro" id="IPR035898">
    <property type="entry name" value="TAZ_dom_sf"/>
</dbReference>
<evidence type="ECO:0000259" key="6">
    <source>
        <dbReference type="SMART" id="SM00415"/>
    </source>
</evidence>
<feature type="region of interest" description="Disordered" evidence="5">
    <location>
        <begin position="474"/>
        <end position="529"/>
    </location>
</feature>
<feature type="domain" description="HSF-type DNA-binding" evidence="6">
    <location>
        <begin position="335"/>
        <end position="440"/>
    </location>
</feature>
<evidence type="ECO:0000256" key="5">
    <source>
        <dbReference type="SAM" id="MobiDB-lite"/>
    </source>
</evidence>
<dbReference type="SMART" id="SM00415">
    <property type="entry name" value="HSF"/>
    <property type="match status" value="1"/>
</dbReference>
<dbReference type="Pfam" id="PF00447">
    <property type="entry name" value="HSF_DNA-bind"/>
    <property type="match status" value="1"/>
</dbReference>